<dbReference type="SUPFAM" id="SSF46785">
    <property type="entry name" value="Winged helix' DNA-binding domain"/>
    <property type="match status" value="1"/>
</dbReference>
<dbReference type="EMBL" id="NGOH01000075">
    <property type="protein sequence ID" value="OYS12088.1"/>
    <property type="molecule type" value="Genomic_DNA"/>
</dbReference>
<dbReference type="AlphaFoldDB" id="A0A9X6RVL9"/>
<dbReference type="InterPro" id="IPR036388">
    <property type="entry name" value="WH-like_DNA-bd_sf"/>
</dbReference>
<protein>
    <submittedName>
        <fullName evidence="1">Helix-turn-helix domain-containing protein</fullName>
    </submittedName>
</protein>
<dbReference type="RefSeq" id="WP_094497375.1">
    <property type="nucleotide sequence ID" value="NZ_NGOD01000001.1"/>
</dbReference>
<evidence type="ECO:0000313" key="2">
    <source>
        <dbReference type="Proteomes" id="UP000215693"/>
    </source>
</evidence>
<reference evidence="1 2" key="1">
    <citation type="submission" date="2017-04" db="EMBL/GenBank/DDBJ databases">
        <authorList>
            <person name="Lin X.B."/>
            <person name="Stothard P."/>
            <person name="Tasseva G."/>
            <person name="Walter J."/>
        </authorList>
    </citation>
    <scope>NUCLEOTIDE SEQUENCE [LARGE SCALE GENOMIC DNA]</scope>
    <source>
        <strain evidence="1 2">117c</strain>
    </source>
</reference>
<dbReference type="Gene3D" id="1.10.10.10">
    <property type="entry name" value="Winged helix-like DNA-binding domain superfamily/Winged helix DNA-binding domain"/>
    <property type="match status" value="1"/>
</dbReference>
<proteinExistence type="predicted"/>
<organism evidence="1 2">
    <name type="scientific">Lactobacillus johnsonii</name>
    <dbReference type="NCBI Taxonomy" id="33959"/>
    <lineage>
        <taxon>Bacteria</taxon>
        <taxon>Bacillati</taxon>
        <taxon>Bacillota</taxon>
        <taxon>Bacilli</taxon>
        <taxon>Lactobacillales</taxon>
        <taxon>Lactobacillaceae</taxon>
        <taxon>Lactobacillus</taxon>
    </lineage>
</organism>
<name>A0A9X6RVL9_LACJH</name>
<dbReference type="InterPro" id="IPR036390">
    <property type="entry name" value="WH_DNA-bd_sf"/>
</dbReference>
<reference evidence="1 2" key="2">
    <citation type="submission" date="2017-09" db="EMBL/GenBank/DDBJ databases">
        <title>Tripartite evolution among Lactobacillus johnsonii, Lactobacillus taiwanensis, Lactobacillus reuteri and their rodent host.</title>
        <authorList>
            <person name="Wang T."/>
            <person name="Knowles S."/>
            <person name="Cheng C."/>
        </authorList>
    </citation>
    <scope>NUCLEOTIDE SEQUENCE [LARGE SCALE GENOMIC DNA]</scope>
    <source>
        <strain evidence="1 2">117c</strain>
    </source>
</reference>
<accession>A0A9X6RVL9</accession>
<evidence type="ECO:0000313" key="1">
    <source>
        <dbReference type="EMBL" id="OYS12088.1"/>
    </source>
</evidence>
<gene>
    <name evidence="1" type="ORF">CBF50_06920</name>
</gene>
<dbReference type="Pfam" id="PF13730">
    <property type="entry name" value="HTH_36"/>
    <property type="match status" value="1"/>
</dbReference>
<dbReference type="Proteomes" id="UP000215693">
    <property type="component" value="Unassembled WGS sequence"/>
</dbReference>
<sequence>MTEERKWVQYQLTKSIFKKGLTPIESLILRSIEALDNGKGCFATNEYFASFFEINVYTVSRNITKLKDKGYITVRLERKNNNKTKRILKVKRASHYTEQSEINGVINYINGMFKEEHDFEPIKPTTEIKKAIQQKIKEYHSQKELIQYLKMHRDNFLSTHGVSLWLKGQLNI</sequence>
<comment type="caution">
    <text evidence="1">The sequence shown here is derived from an EMBL/GenBank/DDBJ whole genome shotgun (WGS) entry which is preliminary data.</text>
</comment>